<organism evidence="2 3">
    <name type="scientific">Hyalella azteca</name>
    <name type="common">Amphipod</name>
    <dbReference type="NCBI Taxonomy" id="294128"/>
    <lineage>
        <taxon>Eukaryota</taxon>
        <taxon>Metazoa</taxon>
        <taxon>Ecdysozoa</taxon>
        <taxon>Arthropoda</taxon>
        <taxon>Crustacea</taxon>
        <taxon>Multicrustacea</taxon>
        <taxon>Malacostraca</taxon>
        <taxon>Eumalacostraca</taxon>
        <taxon>Peracarida</taxon>
        <taxon>Amphipoda</taxon>
        <taxon>Senticaudata</taxon>
        <taxon>Talitrida</taxon>
        <taxon>Talitroidea</taxon>
        <taxon>Hyalellidae</taxon>
        <taxon>Hyalella</taxon>
    </lineage>
</organism>
<dbReference type="AlphaFoldDB" id="A0A8B7PGZ8"/>
<feature type="domain" description="Maestro/Maestro-like HEAT-repeats" evidence="1">
    <location>
        <begin position="27"/>
        <end position="132"/>
    </location>
</feature>
<evidence type="ECO:0000259" key="1">
    <source>
        <dbReference type="Pfam" id="PF23227"/>
    </source>
</evidence>
<evidence type="ECO:0000313" key="2">
    <source>
        <dbReference type="Proteomes" id="UP000694843"/>
    </source>
</evidence>
<protein>
    <submittedName>
        <fullName evidence="3">Pre-rRNA-processing protein ipi1-like</fullName>
    </submittedName>
</protein>
<dbReference type="InterPro" id="IPR011989">
    <property type="entry name" value="ARM-like"/>
</dbReference>
<dbReference type="GO" id="GO:0005634">
    <property type="term" value="C:nucleus"/>
    <property type="evidence" value="ECO:0007669"/>
    <property type="project" value="TreeGrafter"/>
</dbReference>
<reference evidence="3" key="1">
    <citation type="submission" date="2025-08" db="UniProtKB">
        <authorList>
            <consortium name="RefSeq"/>
        </authorList>
    </citation>
    <scope>IDENTIFICATION</scope>
    <source>
        <tissue evidence="3">Whole organism</tissue>
    </source>
</reference>
<dbReference type="Proteomes" id="UP000694843">
    <property type="component" value="Unplaced"/>
</dbReference>
<dbReference type="PANTHER" id="PTHR16056:SF2">
    <property type="entry name" value="TESTIS-EXPRESSED PROTEIN 10"/>
    <property type="match status" value="1"/>
</dbReference>
<dbReference type="RefSeq" id="XP_018025280.1">
    <property type="nucleotide sequence ID" value="XM_018169791.2"/>
</dbReference>
<proteinExistence type="predicted"/>
<evidence type="ECO:0000313" key="3">
    <source>
        <dbReference type="RefSeq" id="XP_018025280.1"/>
    </source>
</evidence>
<dbReference type="GeneID" id="108680874"/>
<dbReference type="Pfam" id="PF23227">
    <property type="entry name" value="HEAT_MROH2B_C"/>
    <property type="match status" value="1"/>
</dbReference>
<dbReference type="InterPro" id="IPR055406">
    <property type="entry name" value="HEAT_Maestro"/>
</dbReference>
<dbReference type="PANTHER" id="PTHR16056">
    <property type="entry name" value="REGULATOR OF MICROTUBULE DYNAMICS PROTEIN"/>
    <property type="match status" value="1"/>
</dbReference>
<feature type="non-terminal residue" evidence="3">
    <location>
        <position position="134"/>
    </location>
</feature>
<keyword evidence="2" id="KW-1185">Reference proteome</keyword>
<dbReference type="SUPFAM" id="SSF48371">
    <property type="entry name" value="ARM repeat"/>
    <property type="match status" value="1"/>
</dbReference>
<dbReference type="Gene3D" id="1.25.10.10">
    <property type="entry name" value="Leucine-rich Repeat Variant"/>
    <property type="match status" value="1"/>
</dbReference>
<dbReference type="KEGG" id="hazt:108680874"/>
<dbReference type="OrthoDB" id="361362at2759"/>
<gene>
    <name evidence="3" type="primary">LOC108680874</name>
</gene>
<dbReference type="InterPro" id="IPR016024">
    <property type="entry name" value="ARM-type_fold"/>
</dbReference>
<name>A0A8B7PGZ8_HYAAZ</name>
<accession>A0A8B7PGZ8</accession>
<sequence>MAKSQRSKREKQKDFVKKKVKVGKTLQKPQNETITTFKTRSILILEQLAEKEAGSNVTKKRYTLSELCSRLGQKNPNQKLDACQGINELFGKLSSEQTRLGLSSLMPALCPCLLDDDSKVRTTTIQLFELLIDK</sequence>